<evidence type="ECO:0000313" key="2">
    <source>
        <dbReference type="Proteomes" id="UP000030669"/>
    </source>
</evidence>
<dbReference type="eggNOG" id="ENOG502SNA6">
    <property type="taxonomic scope" value="Eukaryota"/>
</dbReference>
<organism evidence="1 2">
    <name type="scientific">Gloeophyllum trabeum (strain ATCC 11539 / FP-39264 / Madison 617)</name>
    <name type="common">Brown rot fungus</name>
    <dbReference type="NCBI Taxonomy" id="670483"/>
    <lineage>
        <taxon>Eukaryota</taxon>
        <taxon>Fungi</taxon>
        <taxon>Dikarya</taxon>
        <taxon>Basidiomycota</taxon>
        <taxon>Agaricomycotina</taxon>
        <taxon>Agaricomycetes</taxon>
        <taxon>Gloeophyllales</taxon>
        <taxon>Gloeophyllaceae</taxon>
        <taxon>Gloeophyllum</taxon>
    </lineage>
</organism>
<dbReference type="KEGG" id="gtr:GLOTRDRAFT_140824"/>
<reference evidence="1 2" key="1">
    <citation type="journal article" date="2012" name="Science">
        <title>The Paleozoic origin of enzymatic lignin decomposition reconstructed from 31 fungal genomes.</title>
        <authorList>
            <person name="Floudas D."/>
            <person name="Binder M."/>
            <person name="Riley R."/>
            <person name="Barry K."/>
            <person name="Blanchette R.A."/>
            <person name="Henrissat B."/>
            <person name="Martinez A.T."/>
            <person name="Otillar R."/>
            <person name="Spatafora J.W."/>
            <person name="Yadav J.S."/>
            <person name="Aerts A."/>
            <person name="Benoit I."/>
            <person name="Boyd A."/>
            <person name="Carlson A."/>
            <person name="Copeland A."/>
            <person name="Coutinho P.M."/>
            <person name="de Vries R.P."/>
            <person name="Ferreira P."/>
            <person name="Findley K."/>
            <person name="Foster B."/>
            <person name="Gaskell J."/>
            <person name="Glotzer D."/>
            <person name="Gorecki P."/>
            <person name="Heitman J."/>
            <person name="Hesse C."/>
            <person name="Hori C."/>
            <person name="Igarashi K."/>
            <person name="Jurgens J.A."/>
            <person name="Kallen N."/>
            <person name="Kersten P."/>
            <person name="Kohler A."/>
            <person name="Kuees U."/>
            <person name="Kumar T.K.A."/>
            <person name="Kuo A."/>
            <person name="LaButti K."/>
            <person name="Larrondo L.F."/>
            <person name="Lindquist E."/>
            <person name="Ling A."/>
            <person name="Lombard V."/>
            <person name="Lucas S."/>
            <person name="Lundell T."/>
            <person name="Martin R."/>
            <person name="McLaughlin D.J."/>
            <person name="Morgenstern I."/>
            <person name="Morin E."/>
            <person name="Murat C."/>
            <person name="Nagy L.G."/>
            <person name="Nolan M."/>
            <person name="Ohm R.A."/>
            <person name="Patyshakuliyeva A."/>
            <person name="Rokas A."/>
            <person name="Ruiz-Duenas F.J."/>
            <person name="Sabat G."/>
            <person name="Salamov A."/>
            <person name="Samejima M."/>
            <person name="Schmutz J."/>
            <person name="Slot J.C."/>
            <person name="St John F."/>
            <person name="Stenlid J."/>
            <person name="Sun H."/>
            <person name="Sun S."/>
            <person name="Syed K."/>
            <person name="Tsang A."/>
            <person name="Wiebenga A."/>
            <person name="Young D."/>
            <person name="Pisabarro A."/>
            <person name="Eastwood D.C."/>
            <person name="Martin F."/>
            <person name="Cullen D."/>
            <person name="Grigoriev I.V."/>
            <person name="Hibbett D.S."/>
        </authorList>
    </citation>
    <scope>NUCLEOTIDE SEQUENCE [LARGE SCALE GENOMIC DNA]</scope>
    <source>
        <strain evidence="1 2">ATCC 11539</strain>
    </source>
</reference>
<evidence type="ECO:0000313" key="1">
    <source>
        <dbReference type="EMBL" id="EPQ51883.1"/>
    </source>
</evidence>
<name>S7PWH6_GLOTA</name>
<dbReference type="OrthoDB" id="2548233at2759"/>
<dbReference type="Gene3D" id="3.30.559.30">
    <property type="entry name" value="Nonribosomal peptide synthetase, condensation domain"/>
    <property type="match status" value="1"/>
</dbReference>
<dbReference type="AlphaFoldDB" id="S7PWH6"/>
<dbReference type="InterPro" id="IPR023213">
    <property type="entry name" value="CAT-like_dom_sf"/>
</dbReference>
<proteinExistence type="predicted"/>
<dbReference type="GeneID" id="19304621"/>
<keyword evidence="2" id="KW-1185">Reference proteome</keyword>
<dbReference type="HOGENOM" id="CLU_043680_0_0_1"/>
<dbReference type="PANTHER" id="PTHR42034">
    <property type="entry name" value="CHROMOSOME 7, WHOLE GENOME SHOTGUN SEQUENCE-RELATED"/>
    <property type="match status" value="1"/>
</dbReference>
<dbReference type="Gene3D" id="3.30.559.10">
    <property type="entry name" value="Chloramphenicol acetyltransferase-like domain"/>
    <property type="match status" value="1"/>
</dbReference>
<dbReference type="EMBL" id="KB469309">
    <property type="protein sequence ID" value="EPQ51883.1"/>
    <property type="molecule type" value="Genomic_DNA"/>
</dbReference>
<evidence type="ECO:0008006" key="3">
    <source>
        <dbReference type="Google" id="ProtNLM"/>
    </source>
</evidence>
<dbReference type="RefSeq" id="XP_007869767.1">
    <property type="nucleotide sequence ID" value="XM_007871576.1"/>
</dbReference>
<sequence length="537" mass="59700">MAQVGISASTSDVEPQWEWVGALQAYSRPLLGSELVKERMHMFSEGAPEPCHGFTFQTTCSSADLIKHLHDAMGHLRFVTPLIAASIEDDYHDSEKRAWVYRPPSGIQEIEAWIQQTLLVHETETSDEEFIAAINQKRMPIKDGHFTKVFECHLLLRKSGIHSLFIHGSHALLDPQATLAVFREVFDYISHPTSSPSAIADLPWGEEWRNLPAGPITSAGGIRDGADVAVPSLLQEVRRIVTRDKPSEALQAQRAEIRQQGLPIRTHGVIPAAKFEALKAALKRLDLSLTVLLEAAFVLTTFANNARQGTLSEDANVLLDMTMIPLNPLFIGPHNPRVRVGASLAYAPLAIDFRDVPKDAVSREALISVMQSLQAQYRRWLASPHLPFLSYQMMFPSSPNPSAIVVADMGVIEDHVPSQWPREAKKPTLELLDMTLGHRLSAFTRPVCHAWSLNNELHVQIAASDIWDKKVLVNFLHESLDLALLLSQDIAPIPKQVHARRVPAQSCATEPVHEPRPGFVGNWGRRMARLLGITRIA</sequence>
<accession>S7PWH6</accession>
<dbReference type="Proteomes" id="UP000030669">
    <property type="component" value="Unassembled WGS sequence"/>
</dbReference>
<protein>
    <recommendedName>
        <fullName evidence="3">CoA-dependent acyltransferase</fullName>
    </recommendedName>
</protein>
<dbReference type="PANTHER" id="PTHR42034:SF1">
    <property type="entry name" value="CONDENSATION DOMAIN-CONTAINING PROTEIN"/>
    <property type="match status" value="1"/>
</dbReference>
<gene>
    <name evidence="1" type="ORF">GLOTRDRAFT_140824</name>
</gene>
<dbReference type="OMA" id="HTIMDAR"/>